<dbReference type="OrthoDB" id="9806179at2"/>
<evidence type="ECO:0000313" key="10">
    <source>
        <dbReference type="EMBL" id="RXS76439.1"/>
    </source>
</evidence>
<evidence type="ECO:0000256" key="6">
    <source>
        <dbReference type="ARBA" id="ARBA00023284"/>
    </source>
</evidence>
<dbReference type="InterPro" id="IPR008255">
    <property type="entry name" value="Pyr_nucl-diS_OxRdtase_2_AS"/>
</dbReference>
<dbReference type="Pfam" id="PF07992">
    <property type="entry name" value="Pyr_redox_2"/>
    <property type="match status" value="1"/>
</dbReference>
<evidence type="ECO:0000256" key="4">
    <source>
        <dbReference type="ARBA" id="ARBA00023002"/>
    </source>
</evidence>
<name>A0A4Q1RL16_9FIRM</name>
<dbReference type="InterPro" id="IPR050097">
    <property type="entry name" value="Ferredoxin-NADP_redctase_2"/>
</dbReference>
<evidence type="ECO:0000256" key="2">
    <source>
        <dbReference type="ARBA" id="ARBA00022630"/>
    </source>
</evidence>
<dbReference type="PROSITE" id="PS00573">
    <property type="entry name" value="PYRIDINE_REDOX_2"/>
    <property type="match status" value="1"/>
</dbReference>
<keyword evidence="5" id="KW-1015">Disulfide bond</keyword>
<dbReference type="AlphaFoldDB" id="A0A4Q1RL16"/>
<dbReference type="GO" id="GO:0019430">
    <property type="term" value="P:removal of superoxide radicals"/>
    <property type="evidence" value="ECO:0007669"/>
    <property type="project" value="UniProtKB-UniRule"/>
</dbReference>
<comment type="catalytic activity">
    <reaction evidence="7">
        <text>[thioredoxin]-dithiol + NADP(+) = [thioredoxin]-disulfide + NADPH + H(+)</text>
        <dbReference type="Rhea" id="RHEA:20345"/>
        <dbReference type="Rhea" id="RHEA-COMP:10698"/>
        <dbReference type="Rhea" id="RHEA-COMP:10700"/>
        <dbReference type="ChEBI" id="CHEBI:15378"/>
        <dbReference type="ChEBI" id="CHEBI:29950"/>
        <dbReference type="ChEBI" id="CHEBI:50058"/>
        <dbReference type="ChEBI" id="CHEBI:57783"/>
        <dbReference type="ChEBI" id="CHEBI:58349"/>
        <dbReference type="EC" id="1.8.1.9"/>
    </reaction>
</comment>
<dbReference type="PRINTS" id="PR00469">
    <property type="entry name" value="PNDRDTASEII"/>
</dbReference>
<comment type="similarity">
    <text evidence="1 7">Belongs to the class-II pyridine nucleotide-disulfide oxidoreductase family.</text>
</comment>
<feature type="domain" description="FAD/NAD(P)-binding" evidence="9">
    <location>
        <begin position="6"/>
        <end position="293"/>
    </location>
</feature>
<sequence>MCENVYDMIIVGSGPAGLTAGVYGKRAGLKVVILESGFIQGGQIVNTYEVDNYPGLPGIGGLELAEKMKEHVTGLGVEIVRGKVKGISLDGDWKVVHTKKADYRGKAVVLAAGAVHRKLEVPGEEELSGVGVSYCATCDGAFFKDKTVAVVGGGDVAVEDAIFLARSCKQVYLIHRRDQLRAAQVLQDALKGFHNVTCIWDTTVEKIGGEQQVQWITLKQTKTGEEHQLDVDGVFIAVGTVPDTGFVKGLVELDAYGYIKAGEDGRTSVPGIYAAGDIRTKELRQIITAAADGANCVNSAQQDLYDTRGKRAEG</sequence>
<keyword evidence="3 7" id="KW-0274">FAD</keyword>
<comment type="subunit">
    <text evidence="7">Homodimer.</text>
</comment>
<evidence type="ECO:0000256" key="1">
    <source>
        <dbReference type="ARBA" id="ARBA00009333"/>
    </source>
</evidence>
<evidence type="ECO:0000256" key="8">
    <source>
        <dbReference type="RuleBase" id="RU003881"/>
    </source>
</evidence>
<gene>
    <name evidence="10" type="primary">trxB</name>
    <name evidence="10" type="ORF">ETP43_15335</name>
</gene>
<evidence type="ECO:0000256" key="3">
    <source>
        <dbReference type="ARBA" id="ARBA00022827"/>
    </source>
</evidence>
<evidence type="ECO:0000313" key="11">
    <source>
        <dbReference type="Proteomes" id="UP000290106"/>
    </source>
</evidence>
<dbReference type="Proteomes" id="UP000290106">
    <property type="component" value="Unassembled WGS sequence"/>
</dbReference>
<protein>
    <recommendedName>
        <fullName evidence="7">Thioredoxin reductase</fullName>
        <ecNumber evidence="7">1.8.1.9</ecNumber>
    </recommendedName>
</protein>
<organism evidence="10 11">
    <name type="scientific">Blautia faecicola</name>
    <dbReference type="NCBI Taxonomy" id="2509240"/>
    <lineage>
        <taxon>Bacteria</taxon>
        <taxon>Bacillati</taxon>
        <taxon>Bacillota</taxon>
        <taxon>Clostridia</taxon>
        <taxon>Lachnospirales</taxon>
        <taxon>Lachnospiraceae</taxon>
        <taxon>Blautia</taxon>
    </lineage>
</organism>
<dbReference type="EMBL" id="SDKC01000001">
    <property type="protein sequence ID" value="RXS76439.1"/>
    <property type="molecule type" value="Genomic_DNA"/>
</dbReference>
<accession>A0A4Q1RL16</accession>
<evidence type="ECO:0000256" key="5">
    <source>
        <dbReference type="ARBA" id="ARBA00023157"/>
    </source>
</evidence>
<reference evidence="10 11" key="1">
    <citation type="submission" date="2019-01" db="EMBL/GenBank/DDBJ databases">
        <title>Blautia sp. nov. KGMB01111 isolated human feces.</title>
        <authorList>
            <person name="Park J.-E."/>
            <person name="Kim J.-S."/>
            <person name="Park S.-H."/>
        </authorList>
    </citation>
    <scope>NUCLEOTIDE SEQUENCE [LARGE SCALE GENOMIC DNA]</scope>
    <source>
        <strain evidence="10 11">KGMB01111</strain>
    </source>
</reference>
<keyword evidence="4 7" id="KW-0560">Oxidoreductase</keyword>
<dbReference type="RefSeq" id="WP_129259110.1">
    <property type="nucleotide sequence ID" value="NZ_SDKC01000001.1"/>
</dbReference>
<dbReference type="Gene3D" id="3.50.50.60">
    <property type="entry name" value="FAD/NAD(P)-binding domain"/>
    <property type="match status" value="2"/>
</dbReference>
<dbReference type="EC" id="1.8.1.9" evidence="7"/>
<dbReference type="GO" id="GO:0004791">
    <property type="term" value="F:thioredoxin-disulfide reductase (NADPH) activity"/>
    <property type="evidence" value="ECO:0007669"/>
    <property type="project" value="UniProtKB-UniRule"/>
</dbReference>
<comment type="cofactor">
    <cofactor evidence="8">
        <name>FAD</name>
        <dbReference type="ChEBI" id="CHEBI:57692"/>
    </cofactor>
    <text evidence="8">Binds 1 FAD per subunit.</text>
</comment>
<keyword evidence="8" id="KW-0521">NADP</keyword>
<dbReference type="PANTHER" id="PTHR48105">
    <property type="entry name" value="THIOREDOXIN REDUCTASE 1-RELATED-RELATED"/>
    <property type="match status" value="1"/>
</dbReference>
<dbReference type="NCBIfam" id="TIGR01292">
    <property type="entry name" value="TRX_reduct"/>
    <property type="match status" value="1"/>
</dbReference>
<dbReference type="InterPro" id="IPR005982">
    <property type="entry name" value="Thioredox_Rdtase"/>
</dbReference>
<keyword evidence="6 7" id="KW-0676">Redox-active center</keyword>
<dbReference type="InterPro" id="IPR023753">
    <property type="entry name" value="FAD/NAD-binding_dom"/>
</dbReference>
<dbReference type="InterPro" id="IPR036188">
    <property type="entry name" value="FAD/NAD-bd_sf"/>
</dbReference>
<dbReference type="PRINTS" id="PR00368">
    <property type="entry name" value="FADPNR"/>
</dbReference>
<dbReference type="SUPFAM" id="SSF51905">
    <property type="entry name" value="FAD/NAD(P)-binding domain"/>
    <property type="match status" value="1"/>
</dbReference>
<keyword evidence="2 7" id="KW-0285">Flavoprotein</keyword>
<keyword evidence="11" id="KW-1185">Reference proteome</keyword>
<proteinExistence type="inferred from homology"/>
<comment type="caution">
    <text evidence="10">The sequence shown here is derived from an EMBL/GenBank/DDBJ whole genome shotgun (WGS) entry which is preliminary data.</text>
</comment>
<evidence type="ECO:0000259" key="9">
    <source>
        <dbReference type="Pfam" id="PF07992"/>
    </source>
</evidence>
<evidence type="ECO:0000256" key="7">
    <source>
        <dbReference type="RuleBase" id="RU003880"/>
    </source>
</evidence>
<dbReference type="GO" id="GO:0005737">
    <property type="term" value="C:cytoplasm"/>
    <property type="evidence" value="ECO:0007669"/>
    <property type="project" value="InterPro"/>
</dbReference>